<dbReference type="InterPro" id="IPR006311">
    <property type="entry name" value="TAT_signal"/>
</dbReference>
<dbReference type="AlphaFoldDB" id="A0A2S7U1L4"/>
<proteinExistence type="predicted"/>
<dbReference type="Proteomes" id="UP000239907">
    <property type="component" value="Unassembled WGS sequence"/>
</dbReference>
<evidence type="ECO:0000313" key="2">
    <source>
        <dbReference type="Proteomes" id="UP000239907"/>
    </source>
</evidence>
<evidence type="ECO:0000313" key="1">
    <source>
        <dbReference type="EMBL" id="PQJ28889.1"/>
    </source>
</evidence>
<dbReference type="Pfam" id="PF07586">
    <property type="entry name" value="HXXSHH"/>
    <property type="match status" value="1"/>
</dbReference>
<dbReference type="OrthoDB" id="9146593at2"/>
<comment type="caution">
    <text evidence="1">The sequence shown here is derived from an EMBL/GenBank/DDBJ whole genome shotgun (WGS) entry which is preliminary data.</text>
</comment>
<name>A0A2S7U1L4_9BACT</name>
<dbReference type="PROSITE" id="PS51318">
    <property type="entry name" value="TAT"/>
    <property type="match status" value="1"/>
</dbReference>
<accession>A0A2S7U1L4</accession>
<keyword evidence="2" id="KW-1185">Reference proteome</keyword>
<dbReference type="InterPro" id="IPR019546">
    <property type="entry name" value="TAT_signal_bac_arc"/>
</dbReference>
<dbReference type="NCBIfam" id="TIGR01409">
    <property type="entry name" value="TAT_signal_seq"/>
    <property type="match status" value="1"/>
</dbReference>
<dbReference type="EMBL" id="MQWA01000001">
    <property type="protein sequence ID" value="PQJ28889.1"/>
    <property type="molecule type" value="Genomic_DNA"/>
</dbReference>
<evidence type="ECO:0008006" key="3">
    <source>
        <dbReference type="Google" id="ProtNLM"/>
    </source>
</evidence>
<dbReference type="RefSeq" id="WP_105043377.1">
    <property type="nucleotide sequence ID" value="NZ_MQWA01000001.1"/>
</dbReference>
<reference evidence="1 2" key="1">
    <citation type="submission" date="2016-12" db="EMBL/GenBank/DDBJ databases">
        <title>Study of bacterial adaptation to deep sea.</title>
        <authorList>
            <person name="Song J."/>
            <person name="Yoshizawa S."/>
            <person name="Kogure K."/>
        </authorList>
    </citation>
    <scope>NUCLEOTIDE SEQUENCE [LARGE SCALE GENOMIC DNA]</scope>
    <source>
        <strain evidence="1 2">SAORIC-165</strain>
    </source>
</reference>
<protein>
    <recommendedName>
        <fullName evidence="3">DUF1552 domain-containing protein</fullName>
    </recommendedName>
</protein>
<organism evidence="1 2">
    <name type="scientific">Rubritalea profundi</name>
    <dbReference type="NCBI Taxonomy" id="1658618"/>
    <lineage>
        <taxon>Bacteria</taxon>
        <taxon>Pseudomonadati</taxon>
        <taxon>Verrucomicrobiota</taxon>
        <taxon>Verrucomicrobiia</taxon>
        <taxon>Verrucomicrobiales</taxon>
        <taxon>Rubritaleaceae</taxon>
        <taxon>Rubritalea</taxon>
    </lineage>
</organism>
<dbReference type="InterPro" id="IPR011447">
    <property type="entry name" value="DUF1552"/>
</dbReference>
<sequence length="459" mass="50617">MITRRNFLKSTGLGAGALAFSPSFNHLLGATSRAEHAQRFIFIRKSNGNVPKLFSLPTFSEQEKKKDQDKLAFEADLDKHELPDWLKGLESHKENMTILHGLSMTMSGGGHYSFSGCMGAYKAGRNVINGIKRATIDFELAKLFPSPFGHVECSLASGSGTIAFRSGIVSGFSAPTRHQRNYCYADPQTAYNELFKSVTNKSAANSENTLLEYLRAQESRKLNGLDGVERIKMSNHVDSIESIRKRNKKVASLSEVIAKNLPKLDPIHANGGPDASLVEKQEAFTDVILAALITGLTNVVTYTIDDLGTPITTLPGNKGKVDLHRLGHSRDMELRDTVKQSHMTQVAKMVTRLKSVPEGNGTMFDNTTIIYMPETGAGHHGPDTEAPTIVMTGSNSKLDIAGRYIRLPFHATEGHQTLGNWYTTLLNAYGNPIEHYGDMDLTMTRKKMEQRGAIQRFML</sequence>
<gene>
    <name evidence="1" type="ORF">BSZ32_10555</name>
</gene>